<keyword evidence="2 4" id="KW-0012">Acyltransferase</keyword>
<keyword evidence="5" id="KW-1185">Reference proteome</keyword>
<gene>
    <name evidence="4" type="ORF">ACFMB1_11865</name>
</gene>
<dbReference type="EC" id="2.3.-.-" evidence="4"/>
<evidence type="ECO:0000256" key="2">
    <source>
        <dbReference type="ARBA" id="ARBA00023315"/>
    </source>
</evidence>
<dbReference type="Proteomes" id="UP001596116">
    <property type="component" value="Unassembled WGS sequence"/>
</dbReference>
<name>A0ABW1L0M4_9PROT</name>
<reference evidence="4 5" key="1">
    <citation type="submission" date="2024-09" db="EMBL/GenBank/DDBJ databases">
        <authorList>
            <person name="Zhang Z.-H."/>
        </authorList>
    </citation>
    <scope>NUCLEOTIDE SEQUENCE [LARGE SCALE GENOMIC DNA]</scope>
    <source>
        <strain evidence="4 5">HHTR114</strain>
    </source>
</reference>
<sequence length="173" mass="19486">MAQIRRATVADAPALSRLGAVTFKDTFGHLYAPEDLEEFLTYNHSVDYFEDFLNDPEAAAWVAETPDGEMIGYCTAAPCSLPAPDMPENSGELCRLYLLPQCQGQGVGKAFLNIALDWIERHFDHTYIGVFSENAGAQKLYQSYGFEKVAEYHFLVGKHPDLEWIMKRRSQKA</sequence>
<accession>A0ABW1L0M4</accession>
<dbReference type="SUPFAM" id="SSF55729">
    <property type="entry name" value="Acyl-CoA N-acyltransferases (Nat)"/>
    <property type="match status" value="1"/>
</dbReference>
<evidence type="ECO:0000313" key="4">
    <source>
        <dbReference type="EMBL" id="MFC6036243.1"/>
    </source>
</evidence>
<keyword evidence="1 4" id="KW-0808">Transferase</keyword>
<dbReference type="Pfam" id="PF00583">
    <property type="entry name" value="Acetyltransf_1"/>
    <property type="match status" value="1"/>
</dbReference>
<dbReference type="PANTHER" id="PTHR43877">
    <property type="entry name" value="AMINOALKYLPHOSPHONATE N-ACETYLTRANSFERASE-RELATED-RELATED"/>
    <property type="match status" value="1"/>
</dbReference>
<comment type="caution">
    <text evidence="4">The sequence shown here is derived from an EMBL/GenBank/DDBJ whole genome shotgun (WGS) entry which is preliminary data.</text>
</comment>
<organism evidence="4 5">
    <name type="scientific">Hyphococcus aureus</name>
    <dbReference type="NCBI Taxonomy" id="2666033"/>
    <lineage>
        <taxon>Bacteria</taxon>
        <taxon>Pseudomonadati</taxon>
        <taxon>Pseudomonadota</taxon>
        <taxon>Alphaproteobacteria</taxon>
        <taxon>Parvularculales</taxon>
        <taxon>Parvularculaceae</taxon>
        <taxon>Hyphococcus</taxon>
    </lineage>
</organism>
<evidence type="ECO:0000313" key="5">
    <source>
        <dbReference type="Proteomes" id="UP001596116"/>
    </source>
</evidence>
<dbReference type="InterPro" id="IPR000182">
    <property type="entry name" value="GNAT_dom"/>
</dbReference>
<dbReference type="GO" id="GO:0016746">
    <property type="term" value="F:acyltransferase activity"/>
    <property type="evidence" value="ECO:0007669"/>
    <property type="project" value="UniProtKB-KW"/>
</dbReference>
<dbReference type="CDD" id="cd04301">
    <property type="entry name" value="NAT_SF"/>
    <property type="match status" value="1"/>
</dbReference>
<dbReference type="Gene3D" id="3.40.630.30">
    <property type="match status" value="1"/>
</dbReference>
<dbReference type="RefSeq" id="WP_379882526.1">
    <property type="nucleotide sequence ID" value="NZ_JBHPON010000002.1"/>
</dbReference>
<evidence type="ECO:0000259" key="3">
    <source>
        <dbReference type="PROSITE" id="PS51186"/>
    </source>
</evidence>
<protein>
    <submittedName>
        <fullName evidence="4">GNAT family N-acetyltransferase</fullName>
        <ecNumber evidence="4">2.3.-.-</ecNumber>
    </submittedName>
</protein>
<proteinExistence type="predicted"/>
<evidence type="ECO:0000256" key="1">
    <source>
        <dbReference type="ARBA" id="ARBA00022679"/>
    </source>
</evidence>
<dbReference type="InterPro" id="IPR016181">
    <property type="entry name" value="Acyl_CoA_acyltransferase"/>
</dbReference>
<dbReference type="InterPro" id="IPR050832">
    <property type="entry name" value="Bact_Acetyltransf"/>
</dbReference>
<feature type="domain" description="N-acetyltransferase" evidence="3">
    <location>
        <begin position="2"/>
        <end position="169"/>
    </location>
</feature>
<dbReference type="EMBL" id="JBHPON010000002">
    <property type="protein sequence ID" value="MFC6036243.1"/>
    <property type="molecule type" value="Genomic_DNA"/>
</dbReference>
<dbReference type="PROSITE" id="PS51186">
    <property type="entry name" value="GNAT"/>
    <property type="match status" value="1"/>
</dbReference>